<evidence type="ECO:0000313" key="16">
    <source>
        <dbReference type="EMBL" id="MBN3324443.1"/>
    </source>
</evidence>
<feature type="domain" description="G-protein coupled receptors family 1 profile" evidence="15">
    <location>
        <begin position="41"/>
        <end position="293"/>
    </location>
</feature>
<keyword evidence="2 14" id="KW-1003">Cell membrane</keyword>
<evidence type="ECO:0000256" key="11">
    <source>
        <dbReference type="ARBA" id="ARBA00023180"/>
    </source>
</evidence>
<keyword evidence="8 14" id="KW-0472">Membrane</keyword>
<proteinExistence type="inferred from homology"/>
<evidence type="ECO:0000256" key="1">
    <source>
        <dbReference type="ARBA" id="ARBA00004651"/>
    </source>
</evidence>
<gene>
    <name evidence="16" type="primary">Or5b12_1</name>
    <name evidence="16" type="ORF">GTO95_0008341</name>
</gene>
<evidence type="ECO:0000256" key="5">
    <source>
        <dbReference type="ARBA" id="ARBA00022725"/>
    </source>
</evidence>
<dbReference type="InterPro" id="IPR052921">
    <property type="entry name" value="GPCR1_Superfamily_Member"/>
</dbReference>
<feature type="non-terminal residue" evidence="16">
    <location>
        <position position="1"/>
    </location>
</feature>
<evidence type="ECO:0000256" key="2">
    <source>
        <dbReference type="ARBA" id="ARBA00022475"/>
    </source>
</evidence>
<keyword evidence="7 13" id="KW-0297">G-protein coupled receptor</keyword>
<keyword evidence="11" id="KW-0325">Glycoprotein</keyword>
<evidence type="ECO:0000259" key="15">
    <source>
        <dbReference type="PROSITE" id="PS50262"/>
    </source>
</evidence>
<comment type="similarity">
    <text evidence="13">Belongs to the G-protein coupled receptor 1 family.</text>
</comment>
<feature type="transmembrane region" description="Helical" evidence="14">
    <location>
        <begin position="141"/>
        <end position="163"/>
    </location>
</feature>
<keyword evidence="9" id="KW-1015">Disulfide bond</keyword>
<dbReference type="InterPro" id="IPR017452">
    <property type="entry name" value="GPCR_Rhodpsn_7TM"/>
</dbReference>
<feature type="transmembrane region" description="Helical" evidence="14">
    <location>
        <begin position="60"/>
        <end position="78"/>
    </location>
</feature>
<feature type="transmembrane region" description="Helical" evidence="14">
    <location>
        <begin position="242"/>
        <end position="263"/>
    </location>
</feature>
<keyword evidence="4 13" id="KW-0812">Transmembrane</keyword>
<dbReference type="PANTHER" id="PTHR26451">
    <property type="entry name" value="G_PROTEIN_RECEP_F1_2 DOMAIN-CONTAINING PROTEIN"/>
    <property type="match status" value="1"/>
</dbReference>
<keyword evidence="6 14" id="KW-1133">Transmembrane helix</keyword>
<evidence type="ECO:0000256" key="14">
    <source>
        <dbReference type="RuleBase" id="RU363047"/>
    </source>
</evidence>
<dbReference type="GO" id="GO:0005886">
    <property type="term" value="C:plasma membrane"/>
    <property type="evidence" value="ECO:0007669"/>
    <property type="project" value="UniProtKB-SubCell"/>
</dbReference>
<keyword evidence="3 14" id="KW-0716">Sensory transduction</keyword>
<evidence type="ECO:0000256" key="13">
    <source>
        <dbReference type="RuleBase" id="RU000688"/>
    </source>
</evidence>
<accession>A0A8J7THU9</accession>
<organism evidence="16 17">
    <name type="scientific">Atractosteus spatula</name>
    <name type="common">Alligator gar</name>
    <name type="synonym">Lepisosteus spatula</name>
    <dbReference type="NCBI Taxonomy" id="7917"/>
    <lineage>
        <taxon>Eukaryota</taxon>
        <taxon>Metazoa</taxon>
        <taxon>Chordata</taxon>
        <taxon>Craniata</taxon>
        <taxon>Vertebrata</taxon>
        <taxon>Euteleostomi</taxon>
        <taxon>Actinopterygii</taxon>
        <taxon>Neopterygii</taxon>
        <taxon>Holostei</taxon>
        <taxon>Semionotiformes</taxon>
        <taxon>Lepisosteidae</taxon>
        <taxon>Atractosteus</taxon>
    </lineage>
</organism>
<comment type="subcellular location">
    <subcellularLocation>
        <location evidence="1 14">Cell membrane</location>
        <topology evidence="1 14">Multi-pass membrane protein</topology>
    </subcellularLocation>
</comment>
<dbReference type="PRINTS" id="PR00237">
    <property type="entry name" value="GPCRRHODOPSN"/>
</dbReference>
<dbReference type="PANTHER" id="PTHR26451:SF966">
    <property type="entry name" value="ODORANT RECEPTOR-RELATED"/>
    <property type="match status" value="1"/>
</dbReference>
<evidence type="ECO:0000256" key="4">
    <source>
        <dbReference type="ARBA" id="ARBA00022692"/>
    </source>
</evidence>
<feature type="transmembrane region" description="Helical" evidence="14">
    <location>
        <begin position="202"/>
        <end position="230"/>
    </location>
</feature>
<dbReference type="FunFam" id="1.20.1070.10:FF:000024">
    <property type="entry name" value="Olfactory receptor"/>
    <property type="match status" value="1"/>
</dbReference>
<evidence type="ECO:0000313" key="17">
    <source>
        <dbReference type="Proteomes" id="UP000736164"/>
    </source>
</evidence>
<evidence type="ECO:0000256" key="7">
    <source>
        <dbReference type="ARBA" id="ARBA00023040"/>
    </source>
</evidence>
<feature type="transmembrane region" description="Helical" evidence="14">
    <location>
        <begin position="98"/>
        <end position="120"/>
    </location>
</feature>
<dbReference type="Pfam" id="PF13853">
    <property type="entry name" value="7tm_4"/>
    <property type="match status" value="1"/>
</dbReference>
<dbReference type="EMBL" id="JAAWVO010070726">
    <property type="protein sequence ID" value="MBN3324443.1"/>
    <property type="molecule type" value="Genomic_DNA"/>
</dbReference>
<evidence type="ECO:0000256" key="3">
    <source>
        <dbReference type="ARBA" id="ARBA00022606"/>
    </source>
</evidence>
<evidence type="ECO:0000256" key="9">
    <source>
        <dbReference type="ARBA" id="ARBA00023157"/>
    </source>
</evidence>
<dbReference type="Gene3D" id="1.20.1070.10">
    <property type="entry name" value="Rhodopsin 7-helix transmembrane proteins"/>
    <property type="match status" value="1"/>
</dbReference>
<dbReference type="PROSITE" id="PS00237">
    <property type="entry name" value="G_PROTEIN_RECEP_F1_1"/>
    <property type="match status" value="1"/>
</dbReference>
<dbReference type="PRINTS" id="PR00245">
    <property type="entry name" value="OLFACTORYR"/>
</dbReference>
<keyword evidence="12 13" id="KW-0807">Transducer</keyword>
<feature type="transmembrane region" description="Helical" evidence="14">
    <location>
        <begin position="26"/>
        <end position="51"/>
    </location>
</feature>
<dbReference type="PROSITE" id="PS50262">
    <property type="entry name" value="G_PROTEIN_RECEP_F1_2"/>
    <property type="match status" value="1"/>
</dbReference>
<evidence type="ECO:0000256" key="10">
    <source>
        <dbReference type="ARBA" id="ARBA00023170"/>
    </source>
</evidence>
<dbReference type="InterPro" id="IPR000725">
    <property type="entry name" value="Olfact_rcpt"/>
</dbReference>
<dbReference type="GO" id="GO:0004984">
    <property type="term" value="F:olfactory receptor activity"/>
    <property type="evidence" value="ECO:0007669"/>
    <property type="project" value="InterPro"/>
</dbReference>
<dbReference type="Proteomes" id="UP000736164">
    <property type="component" value="Unassembled WGS sequence"/>
</dbReference>
<keyword evidence="17" id="KW-1185">Reference proteome</keyword>
<dbReference type="SUPFAM" id="SSF81321">
    <property type="entry name" value="Family A G protein-coupled receptor-like"/>
    <property type="match status" value="1"/>
</dbReference>
<sequence>MEINTTFPSPVGFLISGFQNLPHSDYYFIFLAFVYLGTLIANFILMSIIWLSECLHTPKYIAVFNLSVVDVSISTALIPKCISQFLFDSRFVLYETCLTQMLFVQSFYGLESLSLVVMSYERFISICFPLRSSTINTNVRMFIIIGFCWVLSFTYFGVAVVFITRLSFCKPVPVIKSYFCDHGPVFKEACSSDSANRVIASVYTVAFIFLPLALIILSYVCIIAVLSRIVSAQGRWKAFKTCMAHLALVVIFFIPVLVTYMIVWTNLPMETNTRILNTSLAATLPPLLNPIIYTLKTEEIMEQIKNFIRKKKAAPVKL</sequence>
<keyword evidence="10 13" id="KW-0675">Receptor</keyword>
<dbReference type="AlphaFoldDB" id="A0A8J7THU9"/>
<dbReference type="GO" id="GO:0004930">
    <property type="term" value="F:G protein-coupled receptor activity"/>
    <property type="evidence" value="ECO:0007669"/>
    <property type="project" value="UniProtKB-KW"/>
</dbReference>
<evidence type="ECO:0000256" key="8">
    <source>
        <dbReference type="ARBA" id="ARBA00023136"/>
    </source>
</evidence>
<evidence type="ECO:0000256" key="12">
    <source>
        <dbReference type="ARBA" id="ARBA00023224"/>
    </source>
</evidence>
<keyword evidence="5 14" id="KW-0552">Olfaction</keyword>
<evidence type="ECO:0000256" key="6">
    <source>
        <dbReference type="ARBA" id="ARBA00022989"/>
    </source>
</evidence>
<dbReference type="GO" id="GO:0005549">
    <property type="term" value="F:odorant binding"/>
    <property type="evidence" value="ECO:0007669"/>
    <property type="project" value="TreeGrafter"/>
</dbReference>
<protein>
    <recommendedName>
        <fullName evidence="14">Olfactory receptor</fullName>
    </recommendedName>
</protein>
<feature type="non-terminal residue" evidence="16">
    <location>
        <position position="318"/>
    </location>
</feature>
<reference evidence="16" key="1">
    <citation type="journal article" date="2021" name="Cell">
        <title>Tracing the genetic footprints of vertebrate landing in non-teleost ray-finned fishes.</title>
        <authorList>
            <person name="Bi X."/>
            <person name="Wang K."/>
            <person name="Yang L."/>
            <person name="Pan H."/>
            <person name="Jiang H."/>
            <person name="Wei Q."/>
            <person name="Fang M."/>
            <person name="Yu H."/>
            <person name="Zhu C."/>
            <person name="Cai Y."/>
            <person name="He Y."/>
            <person name="Gan X."/>
            <person name="Zeng H."/>
            <person name="Yu D."/>
            <person name="Zhu Y."/>
            <person name="Jiang H."/>
            <person name="Qiu Q."/>
            <person name="Yang H."/>
            <person name="Zhang Y.E."/>
            <person name="Wang W."/>
            <person name="Zhu M."/>
            <person name="He S."/>
            <person name="Zhang G."/>
        </authorList>
    </citation>
    <scope>NUCLEOTIDE SEQUENCE</scope>
    <source>
        <strain evidence="16">Allg_001</strain>
    </source>
</reference>
<comment type="caution">
    <text evidence="16">The sequence shown here is derived from an EMBL/GenBank/DDBJ whole genome shotgun (WGS) entry which is preliminary data.</text>
</comment>
<dbReference type="InterPro" id="IPR000276">
    <property type="entry name" value="GPCR_Rhodpsn"/>
</dbReference>
<name>A0A8J7THU9_ATRSP</name>